<organism evidence="1 2">
    <name type="scientific">Porphyromonas somerae</name>
    <dbReference type="NCBI Taxonomy" id="322095"/>
    <lineage>
        <taxon>Bacteria</taxon>
        <taxon>Pseudomonadati</taxon>
        <taxon>Bacteroidota</taxon>
        <taxon>Bacteroidia</taxon>
        <taxon>Bacteroidales</taxon>
        <taxon>Porphyromonadaceae</taxon>
        <taxon>Porphyromonas</taxon>
    </lineage>
</organism>
<comment type="caution">
    <text evidence="1">The sequence shown here is derived from an EMBL/GenBank/DDBJ whole genome shotgun (WGS) entry which is preliminary data.</text>
</comment>
<accession>A0A134B7B1</accession>
<evidence type="ECO:0000313" key="1">
    <source>
        <dbReference type="EMBL" id="KXB75830.1"/>
    </source>
</evidence>
<dbReference type="AlphaFoldDB" id="A0A134B7B1"/>
<dbReference type="PATRIC" id="fig|322095.3.peg.1255"/>
<sequence>MTVVLIEVTISALYELFTSTLGHITDVVGIIYHKDTSNIPLTANT</sequence>
<reference evidence="2" key="1">
    <citation type="submission" date="2016-01" db="EMBL/GenBank/DDBJ databases">
        <authorList>
            <person name="Mitreva M."/>
            <person name="Pepin K.H."/>
            <person name="Mihindukulasuriya K.A."/>
            <person name="Fulton R."/>
            <person name="Fronick C."/>
            <person name="O'Laughlin M."/>
            <person name="Miner T."/>
            <person name="Herter B."/>
            <person name="Rosa B.A."/>
            <person name="Cordes M."/>
            <person name="Tomlinson C."/>
            <person name="Wollam A."/>
            <person name="Palsikar V.B."/>
            <person name="Mardis E.R."/>
            <person name="Wilson R.K."/>
        </authorList>
    </citation>
    <scope>NUCLEOTIDE SEQUENCE [LARGE SCALE GENOMIC DNA]</scope>
    <source>
        <strain evidence="2">KA00683</strain>
    </source>
</reference>
<proteinExistence type="predicted"/>
<evidence type="ECO:0000313" key="2">
    <source>
        <dbReference type="Proteomes" id="UP000070224"/>
    </source>
</evidence>
<gene>
    <name evidence="1" type="ORF">HMPREF3185_01270</name>
</gene>
<dbReference type="STRING" id="322095.HMPREF3185_01270"/>
<protein>
    <submittedName>
        <fullName evidence="1">Uncharacterized protein</fullName>
    </submittedName>
</protein>
<dbReference type="Proteomes" id="UP000070224">
    <property type="component" value="Unassembled WGS sequence"/>
</dbReference>
<name>A0A134B7B1_9PORP</name>
<keyword evidence="2" id="KW-1185">Reference proteome</keyword>
<dbReference type="EMBL" id="LSDK01000084">
    <property type="protein sequence ID" value="KXB75830.1"/>
    <property type="molecule type" value="Genomic_DNA"/>
</dbReference>